<gene>
    <name evidence="1" type="ORF">HYPBUDRAFT_149844</name>
</gene>
<dbReference type="EMBL" id="KV454543">
    <property type="protein sequence ID" value="ODV66067.1"/>
    <property type="molecule type" value="Genomic_DNA"/>
</dbReference>
<dbReference type="GO" id="GO:0070628">
    <property type="term" value="F:proteasome binding"/>
    <property type="evidence" value="ECO:0007669"/>
    <property type="project" value="InterPro"/>
</dbReference>
<dbReference type="PANTHER" id="PTHR42342">
    <property type="entry name" value="STATIONARY PHASE PROTEIN 5"/>
    <property type="match status" value="1"/>
</dbReference>
<proteinExistence type="predicted"/>
<dbReference type="PANTHER" id="PTHR42342:SF1">
    <property type="entry name" value="STATIONARY PHASE PROTEIN 5"/>
    <property type="match status" value="1"/>
</dbReference>
<dbReference type="Proteomes" id="UP000095085">
    <property type="component" value="Unassembled WGS sequence"/>
</dbReference>
<evidence type="ECO:0000313" key="1">
    <source>
        <dbReference type="EMBL" id="ODV66067.1"/>
    </source>
</evidence>
<dbReference type="GeneID" id="30994783"/>
<organism evidence="1 2">
    <name type="scientific">Hyphopichia burtonii NRRL Y-1933</name>
    <dbReference type="NCBI Taxonomy" id="984485"/>
    <lineage>
        <taxon>Eukaryota</taxon>
        <taxon>Fungi</taxon>
        <taxon>Dikarya</taxon>
        <taxon>Ascomycota</taxon>
        <taxon>Saccharomycotina</taxon>
        <taxon>Pichiomycetes</taxon>
        <taxon>Debaryomycetaceae</taxon>
        <taxon>Hyphopichia</taxon>
    </lineage>
</organism>
<evidence type="ECO:0000313" key="2">
    <source>
        <dbReference type="Proteomes" id="UP000095085"/>
    </source>
</evidence>
<accession>A0A1E4RFN2</accession>
<dbReference type="GO" id="GO:0043248">
    <property type="term" value="P:proteasome assembly"/>
    <property type="evidence" value="ECO:0007669"/>
    <property type="project" value="TreeGrafter"/>
</dbReference>
<dbReference type="OrthoDB" id="416253at2759"/>
<dbReference type="AlphaFoldDB" id="A0A1E4RFN2"/>
<sequence length="412" mass="47551">MFSSQLRNLVSLRARNISKRIKQALEELSEHIENNLANHPSKSPVPVPVRVPVPSRRFNKNNFGAHGCRSKRFLHLLSSVLDHFTKIPKQKFINVGSSLQKRSYSNYSNILSSKYKIGWFKFINQTSKNTLIYKNFQSSYQLWYRFKFYKAPTVISVLRQSLGVDSLSNKRLKLNHSKFYEDSKLDQPKSNLLLNLSLSPKFHDTILNLSKNSNIEDDISVTEHEIIKSCYLDFSINPKLLIPSSTILNEDILNEMIENVKTFEKTLIEIKTDLIKLSELGELPLKYLSNQNIIRIYFPNCDKNKLQSLLLEKDIHHGTIYEEEDAFDNLSSSSSSPPTIPISEFDILSNFNLSDNLQSSINDEDHDLISTSEEDQRLNSSSIKQIETESINQVRTNSNNIQINSYDDFYWA</sequence>
<protein>
    <submittedName>
        <fullName evidence="1">Uncharacterized protein</fullName>
    </submittedName>
</protein>
<dbReference type="InterPro" id="IPR038816">
    <property type="entry name" value="Stationary_phase_5"/>
</dbReference>
<dbReference type="STRING" id="984485.A0A1E4RFN2"/>
<keyword evidence="2" id="KW-1185">Reference proteome</keyword>
<name>A0A1E4RFN2_9ASCO</name>
<reference evidence="2" key="1">
    <citation type="submission" date="2016-05" db="EMBL/GenBank/DDBJ databases">
        <title>Comparative genomics of biotechnologically important yeasts.</title>
        <authorList>
            <consortium name="DOE Joint Genome Institute"/>
            <person name="Riley R."/>
            <person name="Haridas S."/>
            <person name="Wolfe K.H."/>
            <person name="Lopes M.R."/>
            <person name="Hittinger C.T."/>
            <person name="Goker M."/>
            <person name="Salamov A."/>
            <person name="Wisecaver J."/>
            <person name="Long T.M."/>
            <person name="Aerts A.L."/>
            <person name="Barry K."/>
            <person name="Choi C."/>
            <person name="Clum A."/>
            <person name="Coughlan A.Y."/>
            <person name="Deshpande S."/>
            <person name="Douglass A.P."/>
            <person name="Hanson S.J."/>
            <person name="Klenk H.-P."/>
            <person name="Labutti K."/>
            <person name="Lapidus A."/>
            <person name="Lindquist E."/>
            <person name="Lipzen A."/>
            <person name="Meier-Kolthoff J.P."/>
            <person name="Ohm R.A."/>
            <person name="Otillar R.P."/>
            <person name="Pangilinan J."/>
            <person name="Peng Y."/>
            <person name="Rokas A."/>
            <person name="Rosa C.A."/>
            <person name="Scheuner C."/>
            <person name="Sibirny A.A."/>
            <person name="Slot J.C."/>
            <person name="Stielow J.B."/>
            <person name="Sun H."/>
            <person name="Kurtzman C.P."/>
            <person name="Blackwell M."/>
            <person name="Grigoriev I.V."/>
            <person name="Jeffries T.W."/>
        </authorList>
    </citation>
    <scope>NUCLEOTIDE SEQUENCE [LARGE SCALE GENOMIC DNA]</scope>
    <source>
        <strain evidence="2">NRRL Y-1933</strain>
    </source>
</reference>
<dbReference type="RefSeq" id="XP_020075134.1">
    <property type="nucleotide sequence ID" value="XM_020220233.1"/>
</dbReference>